<organism evidence="2 3">
    <name type="scientific">Thermoactinomyces vulgaris</name>
    <dbReference type="NCBI Taxonomy" id="2026"/>
    <lineage>
        <taxon>Bacteria</taxon>
        <taxon>Bacillati</taxon>
        <taxon>Bacillota</taxon>
        <taxon>Bacilli</taxon>
        <taxon>Bacillales</taxon>
        <taxon>Thermoactinomycetaceae</taxon>
        <taxon>Thermoactinomyces</taxon>
    </lineage>
</organism>
<evidence type="ECO:0000256" key="1">
    <source>
        <dbReference type="SAM" id="MobiDB-lite"/>
    </source>
</evidence>
<comment type="caution">
    <text evidence="2">The sequence shown here is derived from an EMBL/GenBank/DDBJ whole genome shotgun (WGS) entry which is preliminary data.</text>
</comment>
<proteinExistence type="predicted"/>
<gene>
    <name evidence="2" type="ORF">I8U22_08125</name>
</gene>
<dbReference type="Proteomes" id="UP000641910">
    <property type="component" value="Unassembled WGS sequence"/>
</dbReference>
<keyword evidence="3" id="KW-1185">Reference proteome</keyword>
<dbReference type="EMBL" id="JAECVU010000004">
    <property type="protein sequence ID" value="MBH8588778.1"/>
    <property type="molecule type" value="Genomic_DNA"/>
</dbReference>
<feature type="compositionally biased region" description="Basic and acidic residues" evidence="1">
    <location>
        <begin position="17"/>
        <end position="38"/>
    </location>
</feature>
<accession>A0ABS0QHK9</accession>
<feature type="region of interest" description="Disordered" evidence="1">
    <location>
        <begin position="1"/>
        <end position="38"/>
    </location>
</feature>
<protein>
    <submittedName>
        <fullName evidence="2">Uncharacterized protein</fullName>
    </submittedName>
</protein>
<feature type="compositionally biased region" description="Basic residues" evidence="1">
    <location>
        <begin position="1"/>
        <end position="16"/>
    </location>
</feature>
<evidence type="ECO:0000313" key="2">
    <source>
        <dbReference type="EMBL" id="MBH8588778.1"/>
    </source>
</evidence>
<evidence type="ECO:0000313" key="3">
    <source>
        <dbReference type="Proteomes" id="UP000641910"/>
    </source>
</evidence>
<sequence length="75" mass="8782">MGKRNRAKKKAIRKAKAPSDKVDNLKVEENWDDPKPEEAAPVAVNEWEEDWLFGDLFLQPEADEPAERKDFEEER</sequence>
<name>A0ABS0QHK9_THEVU</name>
<dbReference type="RefSeq" id="WP_037994859.1">
    <property type="nucleotide sequence ID" value="NZ_CP036487.1"/>
</dbReference>
<reference evidence="2 3" key="1">
    <citation type="submission" date="2020-12" db="EMBL/GenBank/DDBJ databases">
        <title>WGS of Thermoactinomyces spp.</title>
        <authorList>
            <person name="Cheng K."/>
        </authorList>
    </citation>
    <scope>NUCLEOTIDE SEQUENCE [LARGE SCALE GENOMIC DNA]</scope>
    <source>
        <strain evidence="3">CICC 10650\ACCC 41061</strain>
    </source>
</reference>